<feature type="transmembrane region" description="Helical" evidence="1">
    <location>
        <begin position="15"/>
        <end position="37"/>
    </location>
</feature>
<keyword evidence="3" id="KW-1185">Reference proteome</keyword>
<evidence type="ECO:0000313" key="2">
    <source>
        <dbReference type="EMBL" id="KGN46812.1"/>
    </source>
</evidence>
<organism evidence="2 3">
    <name type="scientific">Cucumis sativus</name>
    <name type="common">Cucumber</name>
    <dbReference type="NCBI Taxonomy" id="3659"/>
    <lineage>
        <taxon>Eukaryota</taxon>
        <taxon>Viridiplantae</taxon>
        <taxon>Streptophyta</taxon>
        <taxon>Embryophyta</taxon>
        <taxon>Tracheophyta</taxon>
        <taxon>Spermatophyta</taxon>
        <taxon>Magnoliopsida</taxon>
        <taxon>eudicotyledons</taxon>
        <taxon>Gunneridae</taxon>
        <taxon>Pentapetalae</taxon>
        <taxon>rosids</taxon>
        <taxon>fabids</taxon>
        <taxon>Cucurbitales</taxon>
        <taxon>Cucurbitaceae</taxon>
        <taxon>Benincaseae</taxon>
        <taxon>Cucumis</taxon>
    </lineage>
</organism>
<keyword evidence="1" id="KW-0472">Membrane</keyword>
<dbReference type="EMBL" id="CM002927">
    <property type="protein sequence ID" value="KGN46812.1"/>
    <property type="molecule type" value="Genomic_DNA"/>
</dbReference>
<name>A0A0A0KEH0_CUCSA</name>
<protein>
    <submittedName>
        <fullName evidence="2">Uncharacterized protein</fullName>
    </submittedName>
</protein>
<keyword evidence="1" id="KW-0812">Transmembrane</keyword>
<evidence type="ECO:0000313" key="3">
    <source>
        <dbReference type="Proteomes" id="UP000029981"/>
    </source>
</evidence>
<dbReference type="Proteomes" id="UP000029981">
    <property type="component" value="Chromosome 6"/>
</dbReference>
<dbReference type="Gramene" id="KGN46812">
    <property type="protein sequence ID" value="KGN46812"/>
    <property type="gene ID" value="Csa_6G138630"/>
</dbReference>
<reference evidence="2 3" key="1">
    <citation type="journal article" date="2009" name="Nat. Genet.">
        <title>The genome of the cucumber, Cucumis sativus L.</title>
        <authorList>
            <person name="Huang S."/>
            <person name="Li R."/>
            <person name="Zhang Z."/>
            <person name="Li L."/>
            <person name="Gu X."/>
            <person name="Fan W."/>
            <person name="Lucas W.J."/>
            <person name="Wang X."/>
            <person name="Xie B."/>
            <person name="Ni P."/>
            <person name="Ren Y."/>
            <person name="Zhu H."/>
            <person name="Li J."/>
            <person name="Lin K."/>
            <person name="Jin W."/>
            <person name="Fei Z."/>
            <person name="Li G."/>
            <person name="Staub J."/>
            <person name="Kilian A."/>
            <person name="van der Vossen E.A."/>
            <person name="Wu Y."/>
            <person name="Guo J."/>
            <person name="He J."/>
            <person name="Jia Z."/>
            <person name="Ren Y."/>
            <person name="Tian G."/>
            <person name="Lu Y."/>
            <person name="Ruan J."/>
            <person name="Qian W."/>
            <person name="Wang M."/>
            <person name="Huang Q."/>
            <person name="Li B."/>
            <person name="Xuan Z."/>
            <person name="Cao J."/>
            <person name="Asan"/>
            <person name="Wu Z."/>
            <person name="Zhang J."/>
            <person name="Cai Q."/>
            <person name="Bai Y."/>
            <person name="Zhao B."/>
            <person name="Han Y."/>
            <person name="Li Y."/>
            <person name="Li X."/>
            <person name="Wang S."/>
            <person name="Shi Q."/>
            <person name="Liu S."/>
            <person name="Cho W.K."/>
            <person name="Kim J.Y."/>
            <person name="Xu Y."/>
            <person name="Heller-Uszynska K."/>
            <person name="Miao H."/>
            <person name="Cheng Z."/>
            <person name="Zhang S."/>
            <person name="Wu J."/>
            <person name="Yang Y."/>
            <person name="Kang H."/>
            <person name="Li M."/>
            <person name="Liang H."/>
            <person name="Ren X."/>
            <person name="Shi Z."/>
            <person name="Wen M."/>
            <person name="Jian M."/>
            <person name="Yang H."/>
            <person name="Zhang G."/>
            <person name="Yang Z."/>
            <person name="Chen R."/>
            <person name="Liu S."/>
            <person name="Li J."/>
            <person name="Ma L."/>
            <person name="Liu H."/>
            <person name="Zhou Y."/>
            <person name="Zhao J."/>
            <person name="Fang X."/>
            <person name="Li G."/>
            <person name="Fang L."/>
            <person name="Li Y."/>
            <person name="Liu D."/>
            <person name="Zheng H."/>
            <person name="Zhang Y."/>
            <person name="Qin N."/>
            <person name="Li Z."/>
            <person name="Yang G."/>
            <person name="Yang S."/>
            <person name="Bolund L."/>
            <person name="Kristiansen K."/>
            <person name="Zheng H."/>
            <person name="Li S."/>
            <person name="Zhang X."/>
            <person name="Yang H."/>
            <person name="Wang J."/>
            <person name="Sun R."/>
            <person name="Zhang B."/>
            <person name="Jiang S."/>
            <person name="Wang J."/>
            <person name="Du Y."/>
            <person name="Li S."/>
        </authorList>
    </citation>
    <scope>NUCLEOTIDE SEQUENCE [LARGE SCALE GENOMIC DNA]</scope>
    <source>
        <strain evidence="3">cv. 9930</strain>
    </source>
</reference>
<dbReference type="AlphaFoldDB" id="A0A0A0KEH0"/>
<proteinExistence type="predicted"/>
<reference evidence="2 3" key="3">
    <citation type="journal article" date="2010" name="BMC Genomics">
        <title>Transcriptome sequencing and comparative analysis of cucumber flowers with different sex types.</title>
        <authorList>
            <person name="Guo S."/>
            <person name="Zheng Y."/>
            <person name="Joung J.G."/>
            <person name="Liu S."/>
            <person name="Zhang Z."/>
            <person name="Crasta O.R."/>
            <person name="Sobral B.W."/>
            <person name="Xu Y."/>
            <person name="Huang S."/>
            <person name="Fei Z."/>
        </authorList>
    </citation>
    <scope>NUCLEOTIDE SEQUENCE [LARGE SCALE GENOMIC DNA]</scope>
    <source>
        <strain evidence="3">cv. 9930</strain>
    </source>
</reference>
<accession>A0A0A0KEH0</accession>
<evidence type="ECO:0000256" key="1">
    <source>
        <dbReference type="SAM" id="Phobius"/>
    </source>
</evidence>
<reference evidence="2 3" key="4">
    <citation type="journal article" date="2011" name="BMC Genomics">
        <title>RNA-Seq improves annotation of protein-coding genes in the cucumber genome.</title>
        <authorList>
            <person name="Li Z."/>
            <person name="Zhang Z."/>
            <person name="Yan P."/>
            <person name="Huang S."/>
            <person name="Fei Z."/>
            <person name="Lin K."/>
        </authorList>
    </citation>
    <scope>NUCLEOTIDE SEQUENCE [LARGE SCALE GENOMIC DNA]</scope>
    <source>
        <strain evidence="3">cv. 9930</strain>
    </source>
</reference>
<gene>
    <name evidence="2" type="ORF">Csa_6G138630</name>
</gene>
<keyword evidence="1" id="KW-1133">Transmembrane helix</keyword>
<sequence>MLCCSSHGELVSVELGVVGSGGVMWVGSSVTLIYWILDEESNLSEAISALLDLNNDLSEIKNIIYHFLLDSCSSSSSLKDSVIVFLGTTF</sequence>
<reference evidence="2 3" key="2">
    <citation type="journal article" date="2009" name="PLoS ONE">
        <title>An integrated genetic and cytogenetic map of the cucumber genome.</title>
        <authorList>
            <person name="Ren Y."/>
            <person name="Zhang Z."/>
            <person name="Liu J."/>
            <person name="Staub J.E."/>
            <person name="Han Y."/>
            <person name="Cheng Z."/>
            <person name="Li X."/>
            <person name="Lu J."/>
            <person name="Miao H."/>
            <person name="Kang H."/>
            <person name="Xie B."/>
            <person name="Gu X."/>
            <person name="Wang X."/>
            <person name="Du Y."/>
            <person name="Jin W."/>
            <person name="Huang S."/>
        </authorList>
    </citation>
    <scope>NUCLEOTIDE SEQUENCE [LARGE SCALE GENOMIC DNA]</scope>
    <source>
        <strain evidence="3">cv. 9930</strain>
    </source>
</reference>